<dbReference type="PROSITE" id="PS52029">
    <property type="entry name" value="LD_TPASE"/>
    <property type="match status" value="1"/>
</dbReference>
<organism evidence="12">
    <name type="scientific">Leptolyngbya sp. NK1-12</name>
    <dbReference type="NCBI Taxonomy" id="2547451"/>
    <lineage>
        <taxon>Bacteria</taxon>
        <taxon>Bacillati</taxon>
        <taxon>Cyanobacteriota</taxon>
        <taxon>Cyanophyceae</taxon>
        <taxon>Leptolyngbyales</taxon>
        <taxon>Leptolyngbyaceae</taxon>
        <taxon>Leptolyngbya group</taxon>
        <taxon>Leptolyngbya</taxon>
    </lineage>
</organism>
<feature type="active site" description="Proton donor/acceptor" evidence="9">
    <location>
        <position position="142"/>
    </location>
</feature>
<dbReference type="GO" id="GO:0016757">
    <property type="term" value="F:glycosyltransferase activity"/>
    <property type="evidence" value="ECO:0007669"/>
    <property type="project" value="UniProtKB-KW"/>
</dbReference>
<evidence type="ECO:0000256" key="4">
    <source>
        <dbReference type="ARBA" id="ARBA00022679"/>
    </source>
</evidence>
<dbReference type="InterPro" id="IPR038063">
    <property type="entry name" value="Transpep_catalytic_dom"/>
</dbReference>
<evidence type="ECO:0000256" key="3">
    <source>
        <dbReference type="ARBA" id="ARBA00022676"/>
    </source>
</evidence>
<dbReference type="GO" id="GO:0005576">
    <property type="term" value="C:extracellular region"/>
    <property type="evidence" value="ECO:0007669"/>
    <property type="project" value="TreeGrafter"/>
</dbReference>
<dbReference type="Pfam" id="PF03734">
    <property type="entry name" value="YkuD"/>
    <property type="match status" value="1"/>
</dbReference>
<evidence type="ECO:0000256" key="9">
    <source>
        <dbReference type="PROSITE-ProRule" id="PRU01373"/>
    </source>
</evidence>
<keyword evidence="3" id="KW-0328">Glycosyltransferase</keyword>
<evidence type="ECO:0000256" key="2">
    <source>
        <dbReference type="ARBA" id="ARBA00005992"/>
    </source>
</evidence>
<gene>
    <name evidence="12" type="ORF">HJG54_32095</name>
</gene>
<dbReference type="EMBL" id="CP053587">
    <property type="protein sequence ID" value="WNZ27519.1"/>
    <property type="molecule type" value="Genomic_DNA"/>
</dbReference>
<comment type="pathway">
    <text evidence="1 9">Cell wall biogenesis; peptidoglycan biosynthesis.</text>
</comment>
<evidence type="ECO:0000256" key="1">
    <source>
        <dbReference type="ARBA" id="ARBA00004752"/>
    </source>
</evidence>
<sequence>MRRFWHAGFGLLLFHLSTMPATAEAEIKTQSLSLPARSLLQPELPPLRPLWPEVSEVRLLLKLNERRVYVYKGDDLKTSYPVAVGRAGWETPTGQFRVIAMLRNPGWTNPFTGEVLPPGANNPLGERWIAFWTDGQNDIGFHGTPNRESVGQAASHGCVRMLNEHIREMFEWVEPGTLVTVEP</sequence>
<dbReference type="GO" id="GO:0071972">
    <property type="term" value="F:peptidoglycan L,D-transpeptidase activity"/>
    <property type="evidence" value="ECO:0007669"/>
    <property type="project" value="TreeGrafter"/>
</dbReference>
<dbReference type="RefSeq" id="WP_316435854.1">
    <property type="nucleotide sequence ID" value="NZ_CP053587.1"/>
</dbReference>
<dbReference type="GO" id="GO:0071555">
    <property type="term" value="P:cell wall organization"/>
    <property type="evidence" value="ECO:0007669"/>
    <property type="project" value="UniProtKB-UniRule"/>
</dbReference>
<reference evidence="12" key="1">
    <citation type="submission" date="2020-05" db="EMBL/GenBank/DDBJ databases">
        <authorList>
            <person name="Zhu T."/>
            <person name="Keshari N."/>
            <person name="Lu X."/>
        </authorList>
    </citation>
    <scope>NUCLEOTIDE SEQUENCE</scope>
    <source>
        <strain evidence="12">NK1-12</strain>
    </source>
</reference>
<keyword evidence="10" id="KW-0732">Signal</keyword>
<keyword evidence="4" id="KW-0808">Transferase</keyword>
<feature type="active site" description="Nucleophile" evidence="9">
    <location>
        <position position="158"/>
    </location>
</feature>
<dbReference type="CDD" id="cd16913">
    <property type="entry name" value="YkuD_like"/>
    <property type="match status" value="1"/>
</dbReference>
<dbReference type="AlphaFoldDB" id="A0AA96WLU4"/>
<protein>
    <submittedName>
        <fullName evidence="12">L,D-transpeptidase</fullName>
    </submittedName>
</protein>
<feature type="signal peptide" evidence="10">
    <location>
        <begin position="1"/>
        <end position="23"/>
    </location>
</feature>
<keyword evidence="7 9" id="KW-0573">Peptidoglycan synthesis</keyword>
<comment type="similarity">
    <text evidence="2">Belongs to the YkuD family.</text>
</comment>
<evidence type="ECO:0000256" key="10">
    <source>
        <dbReference type="SAM" id="SignalP"/>
    </source>
</evidence>
<evidence type="ECO:0000256" key="6">
    <source>
        <dbReference type="ARBA" id="ARBA00022960"/>
    </source>
</evidence>
<evidence type="ECO:0000256" key="7">
    <source>
        <dbReference type="ARBA" id="ARBA00022984"/>
    </source>
</evidence>
<feature type="chain" id="PRO_5041731606" evidence="10">
    <location>
        <begin position="24"/>
        <end position="183"/>
    </location>
</feature>
<evidence type="ECO:0000313" key="12">
    <source>
        <dbReference type="EMBL" id="WNZ27519.1"/>
    </source>
</evidence>
<keyword evidence="8 9" id="KW-0961">Cell wall biogenesis/degradation</keyword>
<dbReference type="Gene3D" id="2.40.440.10">
    <property type="entry name" value="L,D-transpeptidase catalytic domain-like"/>
    <property type="match status" value="1"/>
</dbReference>
<dbReference type="InterPro" id="IPR050979">
    <property type="entry name" value="LD-transpeptidase"/>
</dbReference>
<evidence type="ECO:0000259" key="11">
    <source>
        <dbReference type="PROSITE" id="PS52029"/>
    </source>
</evidence>
<dbReference type="SUPFAM" id="SSF141523">
    <property type="entry name" value="L,D-transpeptidase catalytic domain-like"/>
    <property type="match status" value="1"/>
</dbReference>
<keyword evidence="6 9" id="KW-0133">Cell shape</keyword>
<keyword evidence="5" id="KW-0378">Hydrolase</keyword>
<dbReference type="PANTHER" id="PTHR30582:SF24">
    <property type="entry name" value="L,D-TRANSPEPTIDASE ERFK_SRFK-RELATED"/>
    <property type="match status" value="1"/>
</dbReference>
<name>A0AA96WLU4_9CYAN</name>
<evidence type="ECO:0000256" key="8">
    <source>
        <dbReference type="ARBA" id="ARBA00023316"/>
    </source>
</evidence>
<feature type="domain" description="L,D-TPase catalytic" evidence="11">
    <location>
        <begin position="57"/>
        <end position="182"/>
    </location>
</feature>
<dbReference type="GO" id="GO:0008360">
    <property type="term" value="P:regulation of cell shape"/>
    <property type="evidence" value="ECO:0007669"/>
    <property type="project" value="UniProtKB-UniRule"/>
</dbReference>
<dbReference type="PANTHER" id="PTHR30582">
    <property type="entry name" value="L,D-TRANSPEPTIDASE"/>
    <property type="match status" value="1"/>
</dbReference>
<accession>A0AA96WLU4</accession>
<evidence type="ECO:0000256" key="5">
    <source>
        <dbReference type="ARBA" id="ARBA00022801"/>
    </source>
</evidence>
<proteinExistence type="inferred from homology"/>
<dbReference type="InterPro" id="IPR005490">
    <property type="entry name" value="LD_TPept_cat_dom"/>
</dbReference>
<dbReference type="GO" id="GO:0018104">
    <property type="term" value="P:peptidoglycan-protein cross-linking"/>
    <property type="evidence" value="ECO:0007669"/>
    <property type="project" value="TreeGrafter"/>
</dbReference>